<keyword evidence="1" id="KW-0472">Membrane</keyword>
<keyword evidence="1" id="KW-0812">Transmembrane</keyword>
<reference evidence="2" key="1">
    <citation type="submission" date="2020-11" db="EMBL/GenBank/DDBJ databases">
        <authorList>
            <consortium name="DOE Joint Genome Institute"/>
            <person name="Ahrendt S."/>
            <person name="Riley R."/>
            <person name="Andreopoulos W."/>
            <person name="LaButti K."/>
            <person name="Pangilinan J."/>
            <person name="Ruiz-duenas F.J."/>
            <person name="Barrasa J.M."/>
            <person name="Sanchez-Garcia M."/>
            <person name="Camarero S."/>
            <person name="Miyauchi S."/>
            <person name="Serrano A."/>
            <person name="Linde D."/>
            <person name="Babiker R."/>
            <person name="Drula E."/>
            <person name="Ayuso-Fernandez I."/>
            <person name="Pacheco R."/>
            <person name="Padilla G."/>
            <person name="Ferreira P."/>
            <person name="Barriuso J."/>
            <person name="Kellner H."/>
            <person name="Castanera R."/>
            <person name="Alfaro M."/>
            <person name="Ramirez L."/>
            <person name="Pisabarro A.G."/>
            <person name="Kuo A."/>
            <person name="Tritt A."/>
            <person name="Lipzen A."/>
            <person name="He G."/>
            <person name="Yan M."/>
            <person name="Ng V."/>
            <person name="Cullen D."/>
            <person name="Martin F."/>
            <person name="Rosso M.-N."/>
            <person name="Henrissat B."/>
            <person name="Hibbett D."/>
            <person name="Martinez A.T."/>
            <person name="Grigoriev I.V."/>
        </authorList>
    </citation>
    <scope>NUCLEOTIDE SEQUENCE</scope>
    <source>
        <strain evidence="2">AH 44721</strain>
    </source>
</reference>
<evidence type="ECO:0000313" key="3">
    <source>
        <dbReference type="Proteomes" id="UP000724874"/>
    </source>
</evidence>
<dbReference type="EMBL" id="JADNYJ010000059">
    <property type="protein sequence ID" value="KAF8896794.1"/>
    <property type="molecule type" value="Genomic_DNA"/>
</dbReference>
<proteinExistence type="predicted"/>
<dbReference type="Proteomes" id="UP000724874">
    <property type="component" value="Unassembled WGS sequence"/>
</dbReference>
<gene>
    <name evidence="2" type="ORF">CPB84DRAFT_1212681</name>
</gene>
<protein>
    <submittedName>
        <fullName evidence="2">Uncharacterized protein</fullName>
    </submittedName>
</protein>
<keyword evidence="1" id="KW-1133">Transmembrane helix</keyword>
<organism evidence="2 3">
    <name type="scientific">Gymnopilus junonius</name>
    <name type="common">Spectacular rustgill mushroom</name>
    <name type="synonym">Gymnopilus spectabilis subsp. junonius</name>
    <dbReference type="NCBI Taxonomy" id="109634"/>
    <lineage>
        <taxon>Eukaryota</taxon>
        <taxon>Fungi</taxon>
        <taxon>Dikarya</taxon>
        <taxon>Basidiomycota</taxon>
        <taxon>Agaricomycotina</taxon>
        <taxon>Agaricomycetes</taxon>
        <taxon>Agaricomycetidae</taxon>
        <taxon>Agaricales</taxon>
        <taxon>Agaricineae</taxon>
        <taxon>Hymenogastraceae</taxon>
        <taxon>Gymnopilus</taxon>
    </lineage>
</organism>
<sequence>MNTFLRFDQDISNIFLAHDSDTISPLFFIFLYYLCAYCIPPCSLHFFAGVHLNTHARCPTMVITQECNCPNQRMAQSIVWNCLVTFLPAPGCLPNPTFHRLMCIGQKGQLLGWSLCCGLLYFPSLLYIG</sequence>
<name>A0A9P5TM18_GYMJU</name>
<keyword evidence="3" id="KW-1185">Reference proteome</keyword>
<accession>A0A9P5TM18</accession>
<evidence type="ECO:0000256" key="1">
    <source>
        <dbReference type="SAM" id="Phobius"/>
    </source>
</evidence>
<dbReference type="AlphaFoldDB" id="A0A9P5TM18"/>
<feature type="transmembrane region" description="Helical" evidence="1">
    <location>
        <begin position="26"/>
        <end position="47"/>
    </location>
</feature>
<comment type="caution">
    <text evidence="2">The sequence shown here is derived from an EMBL/GenBank/DDBJ whole genome shotgun (WGS) entry which is preliminary data.</text>
</comment>
<evidence type="ECO:0000313" key="2">
    <source>
        <dbReference type="EMBL" id="KAF8896794.1"/>
    </source>
</evidence>
<feature type="transmembrane region" description="Helical" evidence="1">
    <location>
        <begin position="110"/>
        <end position="128"/>
    </location>
</feature>